<accession>A0AAC9A0U9</accession>
<evidence type="ECO:0000313" key="1">
    <source>
        <dbReference type="EMBL" id="ALQ34806.1"/>
    </source>
</evidence>
<dbReference type="AlphaFoldDB" id="A0AAC9A0U9"/>
<name>A0AAC9A0U9_9FUSO</name>
<evidence type="ECO:0008006" key="3">
    <source>
        <dbReference type="Google" id="ProtNLM"/>
    </source>
</evidence>
<dbReference type="Proteomes" id="UP000068516">
    <property type="component" value="Chromosome"/>
</dbReference>
<dbReference type="GeneID" id="60658429"/>
<organism evidence="1 2">
    <name type="scientific">Fusobacterium hwasookii ChDC F206</name>
    <dbReference type="NCBI Taxonomy" id="1307443"/>
    <lineage>
        <taxon>Bacteria</taxon>
        <taxon>Fusobacteriati</taxon>
        <taxon>Fusobacteriota</taxon>
        <taxon>Fusobacteriia</taxon>
        <taxon>Fusobacteriales</taxon>
        <taxon>Fusobacteriaceae</taxon>
        <taxon>Fusobacterium</taxon>
    </lineage>
</organism>
<gene>
    <name evidence="1" type="ORF">RN92_02360</name>
</gene>
<dbReference type="SUPFAM" id="SSF56399">
    <property type="entry name" value="ADP-ribosylation"/>
    <property type="match status" value="1"/>
</dbReference>
<protein>
    <recommendedName>
        <fullName evidence="3">DUF3990 domain-containing protein</fullName>
    </recommendedName>
</protein>
<dbReference type="RefSeq" id="WP_029492446.1">
    <property type="nucleotide sequence ID" value="NZ_ATKH01000165.1"/>
</dbReference>
<proteinExistence type="predicted"/>
<dbReference type="EMBL" id="CP013336">
    <property type="protein sequence ID" value="ALQ34806.1"/>
    <property type="molecule type" value="Genomic_DNA"/>
</dbReference>
<sequence>MSKLIGYHGTFGVDVESIMNNILNDGFTVSEKENEWLGKGIYFFDNDAQAKWWGSVCCKKDKTLKYGIIKVDISYERILDLDNLDDRKRYEEACYEYSKEIRKKKPLFKNVKQAELLMQCLFLSLYKERNNIDVIKKTFNLEKIEKQKYDVLTKTHVQYCVSKEKNISNKCIHYCQGRS</sequence>
<dbReference type="Gene3D" id="3.90.175.10">
    <property type="entry name" value="Diphtheria Toxin, domain 1"/>
    <property type="match status" value="1"/>
</dbReference>
<reference evidence="1 2" key="1">
    <citation type="submission" date="2015-11" db="EMBL/GenBank/DDBJ databases">
        <authorList>
            <person name="Kook J.-K."/>
            <person name="Park S.-N."/>
            <person name="Lim Y.K."/>
            <person name="Jo E."/>
        </authorList>
    </citation>
    <scope>NUCLEOTIDE SEQUENCE [LARGE SCALE GENOMIC DNA]</scope>
    <source>
        <strain evidence="1 2">ChDC F206</strain>
    </source>
</reference>
<evidence type="ECO:0000313" key="2">
    <source>
        <dbReference type="Proteomes" id="UP000068516"/>
    </source>
</evidence>